<evidence type="ECO:0000313" key="2">
    <source>
        <dbReference type="EMBL" id="HHI66263.1"/>
    </source>
</evidence>
<reference evidence="2" key="1">
    <citation type="journal article" date="2020" name="mSystems">
        <title>Genome- and Community-Level Interaction Insights into Carbon Utilization and Element Cycling Functions of Hydrothermarchaeota in Hydrothermal Sediment.</title>
        <authorList>
            <person name="Zhou Z."/>
            <person name="Liu Y."/>
            <person name="Xu W."/>
            <person name="Pan J."/>
            <person name="Luo Z.H."/>
            <person name="Li M."/>
        </authorList>
    </citation>
    <scope>NUCLEOTIDE SEQUENCE [LARGE SCALE GENOMIC DNA]</scope>
    <source>
        <strain evidence="2">SpSt-1019</strain>
    </source>
</reference>
<name>A0A7C5KEL2_9BACT</name>
<dbReference type="PANTHER" id="PTHR43861">
    <property type="entry name" value="TRANS-ACONITATE 2-METHYLTRANSFERASE-RELATED"/>
    <property type="match status" value="1"/>
</dbReference>
<proteinExistence type="predicted"/>
<keyword evidence="2" id="KW-0489">Methyltransferase</keyword>
<dbReference type="Gene3D" id="3.40.50.150">
    <property type="entry name" value="Vaccinia Virus protein VP39"/>
    <property type="match status" value="1"/>
</dbReference>
<feature type="domain" description="Methyltransferase type 11" evidence="1">
    <location>
        <begin position="49"/>
        <end position="141"/>
    </location>
</feature>
<comment type="caution">
    <text evidence="2">The sequence shown here is derived from an EMBL/GenBank/DDBJ whole genome shotgun (WGS) entry which is preliminary data.</text>
</comment>
<gene>
    <name evidence="2" type="ORF">ENL70_06935</name>
</gene>
<dbReference type="Pfam" id="PF08241">
    <property type="entry name" value="Methyltransf_11"/>
    <property type="match status" value="1"/>
</dbReference>
<organism evidence="2">
    <name type="scientific">Thermodesulfobium narugense</name>
    <dbReference type="NCBI Taxonomy" id="184064"/>
    <lineage>
        <taxon>Bacteria</taxon>
        <taxon>Pseudomonadati</taxon>
        <taxon>Thermodesulfobiota</taxon>
        <taxon>Thermodesulfobiia</taxon>
        <taxon>Thermodesulfobiales</taxon>
        <taxon>Thermodesulfobiaceae</taxon>
        <taxon>Thermodesulfobium</taxon>
    </lineage>
</organism>
<keyword evidence="2" id="KW-0808">Transferase</keyword>
<dbReference type="CDD" id="cd02440">
    <property type="entry name" value="AdoMet_MTases"/>
    <property type="match status" value="1"/>
</dbReference>
<accession>A0A7C5KEL2</accession>
<dbReference type="EMBL" id="DRUY01000236">
    <property type="protein sequence ID" value="HHI66263.1"/>
    <property type="molecule type" value="Genomic_DNA"/>
</dbReference>
<sequence length="255" mass="29945">MMQKPQSIKDFTRKSFDRAYLYEEFTPIQKEMAYLISLNLGFERFDSVLEVGSGLGYLTRSINISFNDYTCIDISNKTLNKLKEKLKNQAKFNFIVGDVENYDFSGRQFDLILSSSCIQWFLYPEKTLKNLIRLLKKGGQIHLGVFIEPTFKEIQLASIISGFGSRLELKDENFYTNIFKELDMIYKYVCIKRLYFQSPADFLKFHKASGARFTNFDSLCSKKRFKKFCEFYKENFAHNDKVYATYSYLVAGFTM</sequence>
<dbReference type="GO" id="GO:0032259">
    <property type="term" value="P:methylation"/>
    <property type="evidence" value="ECO:0007669"/>
    <property type="project" value="UniProtKB-KW"/>
</dbReference>
<dbReference type="InterPro" id="IPR013216">
    <property type="entry name" value="Methyltransf_11"/>
</dbReference>
<dbReference type="PANTHER" id="PTHR43861:SF1">
    <property type="entry name" value="TRANS-ACONITATE 2-METHYLTRANSFERASE"/>
    <property type="match status" value="1"/>
</dbReference>
<dbReference type="InterPro" id="IPR029063">
    <property type="entry name" value="SAM-dependent_MTases_sf"/>
</dbReference>
<dbReference type="GO" id="GO:0008757">
    <property type="term" value="F:S-adenosylmethionine-dependent methyltransferase activity"/>
    <property type="evidence" value="ECO:0007669"/>
    <property type="project" value="InterPro"/>
</dbReference>
<dbReference type="SUPFAM" id="SSF53335">
    <property type="entry name" value="S-adenosyl-L-methionine-dependent methyltransferases"/>
    <property type="match status" value="1"/>
</dbReference>
<dbReference type="AlphaFoldDB" id="A0A7C5KEL2"/>
<evidence type="ECO:0000259" key="1">
    <source>
        <dbReference type="Pfam" id="PF08241"/>
    </source>
</evidence>
<protein>
    <submittedName>
        <fullName evidence="2">Methyltransferase domain-containing protein</fullName>
    </submittedName>
</protein>